<feature type="compositionally biased region" description="Gly residues" evidence="1">
    <location>
        <begin position="1"/>
        <end position="10"/>
    </location>
</feature>
<protein>
    <submittedName>
        <fullName evidence="2">Uncharacterized protein</fullName>
    </submittedName>
</protein>
<feature type="compositionally biased region" description="Polar residues" evidence="1">
    <location>
        <begin position="139"/>
        <end position="149"/>
    </location>
</feature>
<keyword evidence="3" id="KW-1185">Reference proteome</keyword>
<organism evidence="2 3">
    <name type="scientific">Discina gigas</name>
    <dbReference type="NCBI Taxonomy" id="1032678"/>
    <lineage>
        <taxon>Eukaryota</taxon>
        <taxon>Fungi</taxon>
        <taxon>Dikarya</taxon>
        <taxon>Ascomycota</taxon>
        <taxon>Pezizomycotina</taxon>
        <taxon>Pezizomycetes</taxon>
        <taxon>Pezizales</taxon>
        <taxon>Discinaceae</taxon>
        <taxon>Discina</taxon>
    </lineage>
</organism>
<feature type="compositionally biased region" description="Basic and acidic residues" evidence="1">
    <location>
        <begin position="77"/>
        <end position="88"/>
    </location>
</feature>
<feature type="compositionally biased region" description="Basic and acidic residues" evidence="1">
    <location>
        <begin position="129"/>
        <end position="138"/>
    </location>
</feature>
<dbReference type="EMBL" id="JBBBZM010000043">
    <property type="protein sequence ID" value="KAL0636809.1"/>
    <property type="molecule type" value="Genomic_DNA"/>
</dbReference>
<comment type="caution">
    <text evidence="2">The sequence shown here is derived from an EMBL/GenBank/DDBJ whole genome shotgun (WGS) entry which is preliminary data.</text>
</comment>
<dbReference type="Proteomes" id="UP001447188">
    <property type="component" value="Unassembled WGS sequence"/>
</dbReference>
<evidence type="ECO:0000313" key="3">
    <source>
        <dbReference type="Proteomes" id="UP001447188"/>
    </source>
</evidence>
<evidence type="ECO:0000256" key="1">
    <source>
        <dbReference type="SAM" id="MobiDB-lite"/>
    </source>
</evidence>
<feature type="compositionally biased region" description="Polar residues" evidence="1">
    <location>
        <begin position="114"/>
        <end position="128"/>
    </location>
</feature>
<name>A0ABR3GLL8_9PEZI</name>
<gene>
    <name evidence="2" type="ORF">Q9L58_004166</name>
</gene>
<proteinExistence type="predicted"/>
<sequence length="193" mass="21061">MSGYGSGGGYGDDERVSNVLSQETIDRAIAADADRRQQQQHASAGSHSSGSHSHGNHSHNQSSHSSHSSGPVVPGIVRRDTTTRRDPLTGDMIEDYSGSDPNGPQMRAHYDWDANQQTHSNTSNQPRSNEPRPGEVKRTNTTISYSSSGDRVEEHDGEGSLEVRAMYNEDDNTSSTYRPHAPGRGQSDNSRHY</sequence>
<evidence type="ECO:0000313" key="2">
    <source>
        <dbReference type="EMBL" id="KAL0636809.1"/>
    </source>
</evidence>
<accession>A0ABR3GLL8</accession>
<feature type="compositionally biased region" description="Low complexity" evidence="1">
    <location>
        <begin position="39"/>
        <end position="70"/>
    </location>
</feature>
<reference evidence="2 3" key="1">
    <citation type="submission" date="2024-02" db="EMBL/GenBank/DDBJ databases">
        <title>Discinaceae phylogenomics.</title>
        <authorList>
            <person name="Dirks A.C."/>
            <person name="James T.Y."/>
        </authorList>
    </citation>
    <scope>NUCLEOTIDE SEQUENCE [LARGE SCALE GENOMIC DNA]</scope>
    <source>
        <strain evidence="2 3">ACD0624</strain>
    </source>
</reference>
<feature type="region of interest" description="Disordered" evidence="1">
    <location>
        <begin position="1"/>
        <end position="193"/>
    </location>
</feature>